<dbReference type="PROSITE" id="PS51343">
    <property type="entry name" value="PII_GLNB_DOM"/>
    <property type="match status" value="2"/>
</dbReference>
<sequence length="244" mass="26425">MSKQLSPHKLIVTILKKGMARAAVQEAKKAGARGATVIYGRGTGIHERTFLGIHWNPEKEVVLTLVPAEQVETILNALVKAGKLNKPGTGIGFVLDTKKIGGITSPAGSVPSDRETREVKEVENTPIQYDLIVTIVNKGYEDVVVDASKKAGAEGGTIISGRGTGIHEHAKLFNIPIEPEKNIVLTLIDRKKTEAVLEKIMEEAELNKPGRGIAFVMEVERAVGINHALNRMVNEQIKKTQSNS</sequence>
<protein>
    <submittedName>
        <fullName evidence="1">Nitrogen regulatory protein P-II family</fullName>
    </submittedName>
</protein>
<dbReference type="Proteomes" id="UP000198661">
    <property type="component" value="Unassembled WGS sequence"/>
</dbReference>
<dbReference type="GO" id="GO:0030234">
    <property type="term" value="F:enzyme regulator activity"/>
    <property type="evidence" value="ECO:0007669"/>
    <property type="project" value="InterPro"/>
</dbReference>
<gene>
    <name evidence="1" type="ORF">SAMN04488025_11044</name>
</gene>
<dbReference type="GO" id="GO:0006808">
    <property type="term" value="P:regulation of nitrogen utilization"/>
    <property type="evidence" value="ECO:0007669"/>
    <property type="project" value="InterPro"/>
</dbReference>
<dbReference type="InterPro" id="IPR002187">
    <property type="entry name" value="N-reg_PII"/>
</dbReference>
<dbReference type="AlphaFoldDB" id="A0A1I2N448"/>
<evidence type="ECO:0000313" key="2">
    <source>
        <dbReference type="Proteomes" id="UP000198661"/>
    </source>
</evidence>
<name>A0A1I2N448_9BACL</name>
<dbReference type="STRING" id="201973.SAMN04488025_11044"/>
<reference evidence="1 2" key="1">
    <citation type="submission" date="2016-10" db="EMBL/GenBank/DDBJ databases">
        <authorList>
            <person name="de Groot N.N."/>
        </authorList>
    </citation>
    <scope>NUCLEOTIDE SEQUENCE [LARGE SCALE GENOMIC DNA]</scope>
    <source>
        <strain evidence="1 2">DSM 44945</strain>
    </source>
</reference>
<dbReference type="OrthoDB" id="9803021at2"/>
<proteinExistence type="predicted"/>
<dbReference type="SUPFAM" id="SSF54913">
    <property type="entry name" value="GlnB-like"/>
    <property type="match status" value="2"/>
</dbReference>
<accession>A0A1I2N448</accession>
<evidence type="ECO:0000313" key="1">
    <source>
        <dbReference type="EMBL" id="SFF96276.1"/>
    </source>
</evidence>
<dbReference type="Gene3D" id="3.30.70.120">
    <property type="match status" value="2"/>
</dbReference>
<dbReference type="Pfam" id="PF00543">
    <property type="entry name" value="P-II"/>
    <property type="match status" value="2"/>
</dbReference>
<dbReference type="InterPro" id="IPR011322">
    <property type="entry name" value="N-reg_PII-like_a/b"/>
</dbReference>
<dbReference type="EMBL" id="FOOK01000010">
    <property type="protein sequence ID" value="SFF96276.1"/>
    <property type="molecule type" value="Genomic_DNA"/>
</dbReference>
<dbReference type="SMART" id="SM00938">
    <property type="entry name" value="P-II"/>
    <property type="match status" value="2"/>
</dbReference>
<organism evidence="1 2">
    <name type="scientific">Planifilum fulgidum</name>
    <dbReference type="NCBI Taxonomy" id="201973"/>
    <lineage>
        <taxon>Bacteria</taxon>
        <taxon>Bacillati</taxon>
        <taxon>Bacillota</taxon>
        <taxon>Bacilli</taxon>
        <taxon>Bacillales</taxon>
        <taxon>Thermoactinomycetaceae</taxon>
        <taxon>Planifilum</taxon>
    </lineage>
</organism>
<keyword evidence="2" id="KW-1185">Reference proteome</keyword>
<dbReference type="InterPro" id="IPR015867">
    <property type="entry name" value="N-reg_PII/ATP_PRibTrfase_C"/>
</dbReference>
<dbReference type="RefSeq" id="WP_092037511.1">
    <property type="nucleotide sequence ID" value="NZ_FOOK01000010.1"/>
</dbReference>